<protein>
    <recommendedName>
        <fullName evidence="4">Lipoprotein</fullName>
    </recommendedName>
</protein>
<evidence type="ECO:0000313" key="3">
    <source>
        <dbReference type="Proteomes" id="UP001427805"/>
    </source>
</evidence>
<evidence type="ECO:0000313" key="2">
    <source>
        <dbReference type="EMBL" id="MEN3747969.1"/>
    </source>
</evidence>
<organism evidence="2 3">
    <name type="scientific">Sphingomonas rustica</name>
    <dbReference type="NCBI Taxonomy" id="3103142"/>
    <lineage>
        <taxon>Bacteria</taxon>
        <taxon>Pseudomonadati</taxon>
        <taxon>Pseudomonadota</taxon>
        <taxon>Alphaproteobacteria</taxon>
        <taxon>Sphingomonadales</taxon>
        <taxon>Sphingomonadaceae</taxon>
        <taxon>Sphingomonas</taxon>
    </lineage>
</organism>
<proteinExistence type="predicted"/>
<keyword evidence="3" id="KW-1185">Reference proteome</keyword>
<feature type="signal peptide" evidence="1">
    <location>
        <begin position="1"/>
        <end position="19"/>
    </location>
</feature>
<dbReference type="EMBL" id="JBDIZK010000007">
    <property type="protein sequence ID" value="MEN3747969.1"/>
    <property type="molecule type" value="Genomic_DNA"/>
</dbReference>
<feature type="chain" id="PRO_5046356455" description="Lipoprotein" evidence="1">
    <location>
        <begin position="20"/>
        <end position="150"/>
    </location>
</feature>
<dbReference type="PROSITE" id="PS51257">
    <property type="entry name" value="PROKAR_LIPOPROTEIN"/>
    <property type="match status" value="1"/>
</dbReference>
<name>A0ABV0B8S7_9SPHN</name>
<sequence>MRAIMPTLAALALAALALAGCDPGLGTEEDYSVPPSEVGTVQIFSPEHRLPSSAKNVRIHRRHFQDTVLFVRFDAPPDDARAFAERLTGQKLRAGEGDVSSWGRGLGWWIDRYPEQGKGAVGTIGANATARVVVHPGTPDATVWIFASQG</sequence>
<reference evidence="2 3" key="1">
    <citation type="submission" date="2024-05" db="EMBL/GenBank/DDBJ databases">
        <title>Sphingomonas sp. HF-S3 16S ribosomal RNA gene Genome sequencing and assembly.</title>
        <authorList>
            <person name="Lee H."/>
        </authorList>
    </citation>
    <scope>NUCLEOTIDE SEQUENCE [LARGE SCALE GENOMIC DNA]</scope>
    <source>
        <strain evidence="2 3">HF-S3</strain>
    </source>
</reference>
<comment type="caution">
    <text evidence="2">The sequence shown here is derived from an EMBL/GenBank/DDBJ whole genome shotgun (WGS) entry which is preliminary data.</text>
</comment>
<keyword evidence="1" id="KW-0732">Signal</keyword>
<accession>A0ABV0B8S7</accession>
<dbReference type="Proteomes" id="UP001427805">
    <property type="component" value="Unassembled WGS sequence"/>
</dbReference>
<evidence type="ECO:0000256" key="1">
    <source>
        <dbReference type="SAM" id="SignalP"/>
    </source>
</evidence>
<gene>
    <name evidence="2" type="ORF">TPR58_12405</name>
</gene>
<evidence type="ECO:0008006" key="4">
    <source>
        <dbReference type="Google" id="ProtNLM"/>
    </source>
</evidence>